<sequence>MGSSSSEKFVQELILYAASAALSCLVLVAGLRHLDPNREASKKALQQKKEIAKRLGRPLVNTNPYEDVIACDVINPDHIDVEFESIGGLESIKQALYELVILPLRRPELFLHGKLLGPQKGVLLYGPPGTGKTMLAKAIAKESGAVFINVRISNLMSKWFGDAQKLVAAVFSLAYKLQPAIIFIDEVDSFLGQRRNTDHEAMTNMKTEFMALWDGFTTDQNARVMVLAATNRPSELDEAILRRFSQAFEIGLPDRKERAEILKVVLKGEKVEESLDFDYIASLCDGYTGSDLLELCKKAAYFPIRELLDEEKKGRPSGAPRPLSQTDLEKVLATSRKTGIAANEYSRLSSQLAGWSRQRESDDYQVQAAISELSKLVVSQIVNLQSDSQDN</sequence>
<evidence type="ECO:0000256" key="5">
    <source>
        <dbReference type="ARBA" id="ARBA00023128"/>
    </source>
</evidence>
<evidence type="ECO:0000313" key="9">
    <source>
        <dbReference type="EMBL" id="OMO93560.1"/>
    </source>
</evidence>
<dbReference type="PANTHER" id="PTHR45644">
    <property type="entry name" value="AAA ATPASE, PUTATIVE (AFU_ORTHOLOGUE AFUA_2G12920)-RELATED-RELATED"/>
    <property type="match status" value="1"/>
</dbReference>
<dbReference type="InterPro" id="IPR003959">
    <property type="entry name" value="ATPase_AAA_core"/>
</dbReference>
<dbReference type="GO" id="GO:0005741">
    <property type="term" value="C:mitochondrial outer membrane"/>
    <property type="evidence" value="ECO:0007669"/>
    <property type="project" value="UniProtKB-SubCell"/>
</dbReference>
<dbReference type="STRING" id="93759.A0A1R3JFF8"/>
<name>A0A1R3JFF8_9ROSI</name>
<keyword evidence="4 6" id="KW-0067">ATP-binding</keyword>
<keyword evidence="5" id="KW-0496">Mitochondrion</keyword>
<dbReference type="InterPro" id="IPR051701">
    <property type="entry name" value="Mito_OM_Translocase_MSP1"/>
</dbReference>
<comment type="subcellular location">
    <subcellularLocation>
        <location evidence="1">Mitochondrion outer membrane</location>
        <topology evidence="1">Single-pass membrane protein</topology>
    </subcellularLocation>
</comment>
<dbReference type="EMBL" id="AWUE01016255">
    <property type="protein sequence ID" value="OMO93560.1"/>
    <property type="molecule type" value="Genomic_DNA"/>
</dbReference>
<evidence type="ECO:0000259" key="8">
    <source>
        <dbReference type="SMART" id="SM00382"/>
    </source>
</evidence>
<evidence type="ECO:0000256" key="1">
    <source>
        <dbReference type="ARBA" id="ARBA00004572"/>
    </source>
</evidence>
<comment type="similarity">
    <text evidence="6">Belongs to the AAA ATPase family.</text>
</comment>
<keyword evidence="7" id="KW-0812">Transmembrane</keyword>
<evidence type="ECO:0000256" key="4">
    <source>
        <dbReference type="ARBA" id="ARBA00022840"/>
    </source>
</evidence>
<dbReference type="InterPro" id="IPR003593">
    <property type="entry name" value="AAA+_ATPase"/>
</dbReference>
<dbReference type="InterPro" id="IPR027417">
    <property type="entry name" value="P-loop_NTPase"/>
</dbReference>
<keyword evidence="7" id="KW-1133">Transmembrane helix</keyword>
<evidence type="ECO:0000256" key="2">
    <source>
        <dbReference type="ARBA" id="ARBA00022741"/>
    </source>
</evidence>
<dbReference type="Pfam" id="PF00004">
    <property type="entry name" value="AAA"/>
    <property type="match status" value="1"/>
</dbReference>
<dbReference type="Gene3D" id="3.40.50.300">
    <property type="entry name" value="P-loop containing nucleotide triphosphate hydrolases"/>
    <property type="match status" value="1"/>
</dbReference>
<dbReference type="InterPro" id="IPR003960">
    <property type="entry name" value="ATPase_AAA_CS"/>
</dbReference>
<dbReference type="FunFam" id="3.40.50.300:FF:000538">
    <property type="entry name" value="ATPase family AAA domain-containing protein 1"/>
    <property type="match status" value="1"/>
</dbReference>
<organism evidence="9 10">
    <name type="scientific">Corchorus olitorius</name>
    <dbReference type="NCBI Taxonomy" id="93759"/>
    <lineage>
        <taxon>Eukaryota</taxon>
        <taxon>Viridiplantae</taxon>
        <taxon>Streptophyta</taxon>
        <taxon>Embryophyta</taxon>
        <taxon>Tracheophyta</taxon>
        <taxon>Spermatophyta</taxon>
        <taxon>Magnoliopsida</taxon>
        <taxon>eudicotyledons</taxon>
        <taxon>Gunneridae</taxon>
        <taxon>Pentapetalae</taxon>
        <taxon>rosids</taxon>
        <taxon>malvids</taxon>
        <taxon>Malvales</taxon>
        <taxon>Malvaceae</taxon>
        <taxon>Grewioideae</taxon>
        <taxon>Apeibeae</taxon>
        <taxon>Corchorus</taxon>
    </lineage>
</organism>
<keyword evidence="7" id="KW-0472">Membrane</keyword>
<evidence type="ECO:0000256" key="6">
    <source>
        <dbReference type="RuleBase" id="RU003651"/>
    </source>
</evidence>
<dbReference type="InterPro" id="IPR041569">
    <property type="entry name" value="AAA_lid_3"/>
</dbReference>
<evidence type="ECO:0000256" key="3">
    <source>
        <dbReference type="ARBA" id="ARBA00022787"/>
    </source>
</evidence>
<comment type="caution">
    <text evidence="9">The sequence shown here is derived from an EMBL/GenBank/DDBJ whole genome shotgun (WGS) entry which is preliminary data.</text>
</comment>
<dbReference type="GO" id="GO:0005524">
    <property type="term" value="F:ATP binding"/>
    <property type="evidence" value="ECO:0007669"/>
    <property type="project" value="UniProtKB-KW"/>
</dbReference>
<dbReference type="PROSITE" id="PS00674">
    <property type="entry name" value="AAA"/>
    <property type="match status" value="1"/>
</dbReference>
<feature type="transmembrane region" description="Helical" evidence="7">
    <location>
        <begin position="13"/>
        <end position="34"/>
    </location>
</feature>
<protein>
    <recommendedName>
        <fullName evidence="8">AAA+ ATPase domain-containing protein</fullName>
    </recommendedName>
</protein>
<dbReference type="AlphaFoldDB" id="A0A1R3JFF8"/>
<reference evidence="10" key="1">
    <citation type="submission" date="2013-09" db="EMBL/GenBank/DDBJ databases">
        <title>Corchorus olitorius genome sequencing.</title>
        <authorList>
            <person name="Alam M."/>
            <person name="Haque M.S."/>
            <person name="Islam M.S."/>
            <person name="Emdad E.M."/>
            <person name="Islam M.M."/>
            <person name="Ahmed B."/>
            <person name="Halim A."/>
            <person name="Hossen Q.M.M."/>
            <person name="Hossain M.Z."/>
            <person name="Ahmed R."/>
            <person name="Khan M.M."/>
            <person name="Islam R."/>
            <person name="Rashid M.M."/>
            <person name="Khan S.A."/>
            <person name="Rahman M.S."/>
            <person name="Alam M."/>
            <person name="Yahiya A.S."/>
            <person name="Khan M.S."/>
            <person name="Azam M.S."/>
            <person name="Haque T."/>
            <person name="Lashkar M.Z.H."/>
            <person name="Akhand A.I."/>
            <person name="Morshed G."/>
            <person name="Roy S."/>
            <person name="Uddin K.S."/>
            <person name="Rabeya T."/>
            <person name="Hossain A.S."/>
            <person name="Chowdhury A."/>
            <person name="Snigdha A.R."/>
            <person name="Mortoza M.S."/>
            <person name="Matin S.A."/>
            <person name="Hoque S.M.E."/>
            <person name="Islam M.K."/>
            <person name="Roy D.K."/>
            <person name="Haider R."/>
            <person name="Moosa M.M."/>
            <person name="Elias S.M."/>
            <person name="Hasan A.M."/>
            <person name="Jahan S."/>
            <person name="Shafiuddin M."/>
            <person name="Mahmood N."/>
            <person name="Shommy N.S."/>
        </authorList>
    </citation>
    <scope>NUCLEOTIDE SEQUENCE [LARGE SCALE GENOMIC DNA]</scope>
    <source>
        <strain evidence="10">cv. O-4</strain>
    </source>
</reference>
<gene>
    <name evidence="9" type="ORF">COLO4_16828</name>
</gene>
<dbReference type="OrthoDB" id="10254455at2759"/>
<keyword evidence="3" id="KW-1000">Mitochondrion outer membrane</keyword>
<proteinExistence type="inferred from homology"/>
<dbReference type="PANTHER" id="PTHR45644:SF3">
    <property type="entry name" value="FI08533P-RELATED"/>
    <property type="match status" value="1"/>
</dbReference>
<dbReference type="Proteomes" id="UP000187203">
    <property type="component" value="Unassembled WGS sequence"/>
</dbReference>
<keyword evidence="2 6" id="KW-0547">Nucleotide-binding</keyword>
<feature type="domain" description="AAA+ ATPase" evidence="8">
    <location>
        <begin position="118"/>
        <end position="254"/>
    </location>
</feature>
<dbReference type="Gene3D" id="1.10.8.60">
    <property type="match status" value="1"/>
</dbReference>
<evidence type="ECO:0000256" key="7">
    <source>
        <dbReference type="SAM" id="Phobius"/>
    </source>
</evidence>
<evidence type="ECO:0000313" key="10">
    <source>
        <dbReference type="Proteomes" id="UP000187203"/>
    </source>
</evidence>
<dbReference type="GO" id="GO:0016887">
    <property type="term" value="F:ATP hydrolysis activity"/>
    <property type="evidence" value="ECO:0007669"/>
    <property type="project" value="InterPro"/>
</dbReference>
<dbReference type="SMART" id="SM00382">
    <property type="entry name" value="AAA"/>
    <property type="match status" value="1"/>
</dbReference>
<dbReference type="CDD" id="cd19520">
    <property type="entry name" value="RecA-like_ATAD1"/>
    <property type="match status" value="1"/>
</dbReference>
<dbReference type="Pfam" id="PF17862">
    <property type="entry name" value="AAA_lid_3"/>
    <property type="match status" value="1"/>
</dbReference>
<dbReference type="SUPFAM" id="SSF52540">
    <property type="entry name" value="P-loop containing nucleoside triphosphate hydrolases"/>
    <property type="match status" value="1"/>
</dbReference>
<keyword evidence="10" id="KW-1185">Reference proteome</keyword>
<accession>A0A1R3JFF8</accession>